<organism evidence="1 2">
    <name type="scientific">Pararhizobium polonicum</name>
    <dbReference type="NCBI Taxonomy" id="1612624"/>
    <lineage>
        <taxon>Bacteria</taxon>
        <taxon>Pseudomonadati</taxon>
        <taxon>Pseudomonadota</taxon>
        <taxon>Alphaproteobacteria</taxon>
        <taxon>Hyphomicrobiales</taxon>
        <taxon>Rhizobiaceae</taxon>
        <taxon>Rhizobium/Agrobacterium group</taxon>
        <taxon>Pararhizobium</taxon>
    </lineage>
</organism>
<dbReference type="RefSeq" id="WP_068956358.1">
    <property type="nucleotide sequence ID" value="NZ_LGLV01000014.1"/>
</dbReference>
<protein>
    <submittedName>
        <fullName evidence="1">Phosphate ABC transporter substrate-binding protein</fullName>
    </submittedName>
</protein>
<accession>A0A1C7NXJ9</accession>
<dbReference type="Proteomes" id="UP000093111">
    <property type="component" value="Unassembled WGS sequence"/>
</dbReference>
<dbReference type="AlphaFoldDB" id="A0A1C7NXJ9"/>
<sequence length="303" mass="34120">MPKNFPASGPVKLHTLMADNVSTKSLKSGAIRSDLVSFDFDEEQELVHNSFKPMVREGRFDWGELAIVTFLQAKYYGKPLVLLPAVIGGRFQHQCIAYNTDRGTLSPGELAGKRIGVRSYTQTTGAWVRGILQNEYGVDPATVHWVCFEDAHLAEFSDPSNVERAQKGKKLSQMLLDGDLDAAMLGSDMPNDPRLKTVIPNPKKDALEWYERRHVIPMNHMAVVSEDLARQRPDVVRELYRMLLESRDLDTKPVDGLQMRPFGTEALRPALETIITYAFQQKIIGRKMSVDELFDDTTRALGN</sequence>
<evidence type="ECO:0000313" key="2">
    <source>
        <dbReference type="Proteomes" id="UP000093111"/>
    </source>
</evidence>
<proteinExistence type="predicted"/>
<reference evidence="1 2" key="1">
    <citation type="journal article" date="2016" name="Syst. Appl. Microbiol.">
        <title>Pararhizobium polonicum sp. nov. isolated from tumors on stone fruit rootstocks.</title>
        <authorList>
            <person name="Pulawska J."/>
            <person name="Kuzmanovic N."/>
            <person name="Willems A."/>
            <person name="Pothier J.F."/>
        </authorList>
    </citation>
    <scope>NUCLEOTIDE SEQUENCE [LARGE SCALE GENOMIC DNA]</scope>
    <source>
        <strain evidence="1 2">F5.1</strain>
    </source>
</reference>
<dbReference type="Gene3D" id="3.40.190.10">
    <property type="entry name" value="Periplasmic binding protein-like II"/>
    <property type="match status" value="1"/>
</dbReference>
<comment type="caution">
    <text evidence="1">The sequence shown here is derived from an EMBL/GenBank/DDBJ whole genome shotgun (WGS) entry which is preliminary data.</text>
</comment>
<dbReference type="SUPFAM" id="SSF53850">
    <property type="entry name" value="Periplasmic binding protein-like II"/>
    <property type="match status" value="1"/>
</dbReference>
<keyword evidence="2" id="KW-1185">Reference proteome</keyword>
<dbReference type="OrthoDB" id="8689594at2"/>
<name>A0A1C7NXJ9_9HYPH</name>
<evidence type="ECO:0000313" key="1">
    <source>
        <dbReference type="EMBL" id="OBZ93426.1"/>
    </source>
</evidence>
<gene>
    <name evidence="1" type="ORF">ADU59_21460</name>
</gene>
<dbReference type="PATRIC" id="fig|1612624.7.peg.1943"/>
<dbReference type="STRING" id="1612624.ADU59_21460"/>
<dbReference type="EMBL" id="LGLV01000014">
    <property type="protein sequence ID" value="OBZ93426.1"/>
    <property type="molecule type" value="Genomic_DNA"/>
</dbReference>